<comment type="caution">
    <text evidence="1">The sequence shown here is derived from an EMBL/GenBank/DDBJ whole genome shotgun (WGS) entry which is preliminary data.</text>
</comment>
<evidence type="ECO:0000313" key="1">
    <source>
        <dbReference type="EMBL" id="CAH1449783.1"/>
    </source>
</evidence>
<reference evidence="1 2" key="1">
    <citation type="submission" date="2022-01" db="EMBL/GenBank/DDBJ databases">
        <authorList>
            <person name="Xiong W."/>
            <person name="Schranz E."/>
        </authorList>
    </citation>
    <scope>NUCLEOTIDE SEQUENCE [LARGE SCALE GENOMIC DNA]</scope>
</reference>
<proteinExistence type="predicted"/>
<gene>
    <name evidence="1" type="ORF">LVIROSA_LOCUS35244</name>
</gene>
<name>A0AAU9PHH1_9ASTR</name>
<protein>
    <submittedName>
        <fullName evidence="1">Uncharacterized protein</fullName>
    </submittedName>
</protein>
<keyword evidence="2" id="KW-1185">Reference proteome</keyword>
<sequence>MVAGVMSTGLLGLLEKKETFLVRNPWPMMDVLLEANACVEDEGHRWFGLAVIGIQLFDSGIMMIAGRRRRDRAPPYIFMIDYGDTLMFKLF</sequence>
<organism evidence="1 2">
    <name type="scientific">Lactuca virosa</name>
    <dbReference type="NCBI Taxonomy" id="75947"/>
    <lineage>
        <taxon>Eukaryota</taxon>
        <taxon>Viridiplantae</taxon>
        <taxon>Streptophyta</taxon>
        <taxon>Embryophyta</taxon>
        <taxon>Tracheophyta</taxon>
        <taxon>Spermatophyta</taxon>
        <taxon>Magnoliopsida</taxon>
        <taxon>eudicotyledons</taxon>
        <taxon>Gunneridae</taxon>
        <taxon>Pentapetalae</taxon>
        <taxon>asterids</taxon>
        <taxon>campanulids</taxon>
        <taxon>Asterales</taxon>
        <taxon>Asteraceae</taxon>
        <taxon>Cichorioideae</taxon>
        <taxon>Cichorieae</taxon>
        <taxon>Lactucinae</taxon>
        <taxon>Lactuca</taxon>
    </lineage>
</organism>
<accession>A0AAU9PHH1</accession>
<dbReference type="Proteomes" id="UP001157418">
    <property type="component" value="Unassembled WGS sequence"/>
</dbReference>
<dbReference type="AlphaFoldDB" id="A0AAU9PHH1"/>
<evidence type="ECO:0000313" key="2">
    <source>
        <dbReference type="Proteomes" id="UP001157418"/>
    </source>
</evidence>
<dbReference type="EMBL" id="CAKMRJ010005634">
    <property type="protein sequence ID" value="CAH1449783.1"/>
    <property type="molecule type" value="Genomic_DNA"/>
</dbReference>